<dbReference type="GO" id="GO:0070069">
    <property type="term" value="C:cytochrome complex"/>
    <property type="evidence" value="ECO:0007669"/>
    <property type="project" value="TreeGrafter"/>
</dbReference>
<dbReference type="GO" id="GO:0005886">
    <property type="term" value="C:plasma membrane"/>
    <property type="evidence" value="ECO:0007669"/>
    <property type="project" value="UniProtKB-SubCell"/>
</dbReference>
<dbReference type="PIRSF" id="PIRSF000267">
    <property type="entry name" value="Cyt_oxidse_sub2"/>
    <property type="match status" value="1"/>
</dbReference>
<dbReference type="AlphaFoldDB" id="A0A845M8G7"/>
<organism evidence="8 9">
    <name type="scientific">Maritimibacter harenae</name>
    <dbReference type="NCBI Taxonomy" id="2606218"/>
    <lineage>
        <taxon>Bacteria</taxon>
        <taxon>Pseudomonadati</taxon>
        <taxon>Pseudomonadota</taxon>
        <taxon>Alphaproteobacteria</taxon>
        <taxon>Rhodobacterales</taxon>
        <taxon>Roseobacteraceae</taxon>
        <taxon>Maritimibacter</taxon>
    </lineage>
</organism>
<accession>A0A845M8G7</accession>
<evidence type="ECO:0000256" key="2">
    <source>
        <dbReference type="ARBA" id="ARBA00007543"/>
    </source>
</evidence>
<sequence length="337" mass="37276">MSFDLTTIWAFVIAFAVLTYVVLDGFDLGLGILFATERRRRDRDVMMNSVAPVWDGNETWLVLGGGGLFAAFPLAYSIILPALYAPLVAMLLALILRGVSFEFRWKAQGGRWIWDAAFIAGSTIASFMQGVALGALLQGITVDKAARAYAGGWWDWFTPFSAFVGLAVVVGYALLGATWLVSKTTGDLQERMRRRAWFLGLATVGFIAAVSLWSPFLQDGYFYRWFEGTHILWAAGVAALVAGLNWALFHALHVHRHDHWPFRAALGLFVVSFIGLGLTMYPYIIPTEITIYEAAAPRASQVFMLVGAGVLIPVILAYTAYAYYVFRGKIDEDTGYH</sequence>
<dbReference type="InterPro" id="IPR003317">
    <property type="entry name" value="Cyt-d_oxidase_su2"/>
</dbReference>
<feature type="transmembrane region" description="Helical" evidence="7">
    <location>
        <begin position="231"/>
        <end position="252"/>
    </location>
</feature>
<feature type="transmembrane region" description="Helical" evidence="7">
    <location>
        <begin position="264"/>
        <end position="284"/>
    </location>
</feature>
<comment type="similarity">
    <text evidence="2">Belongs to the cytochrome ubiquinol oxidase subunit 2 family.</text>
</comment>
<dbReference type="PANTHER" id="PTHR43141">
    <property type="entry name" value="CYTOCHROME BD2 SUBUNIT II"/>
    <property type="match status" value="1"/>
</dbReference>
<comment type="caution">
    <text evidence="8">The sequence shown here is derived from an EMBL/GenBank/DDBJ whole genome shotgun (WGS) entry which is preliminary data.</text>
</comment>
<dbReference type="PANTHER" id="PTHR43141:SF4">
    <property type="entry name" value="CYTOCHROME BD2 SUBUNIT II"/>
    <property type="match status" value="1"/>
</dbReference>
<dbReference type="EMBL" id="WTUX01000017">
    <property type="protein sequence ID" value="MZR14177.1"/>
    <property type="molecule type" value="Genomic_DNA"/>
</dbReference>
<feature type="transmembrane region" description="Helical" evidence="7">
    <location>
        <begin position="304"/>
        <end position="326"/>
    </location>
</feature>
<evidence type="ECO:0000313" key="8">
    <source>
        <dbReference type="EMBL" id="MZR14177.1"/>
    </source>
</evidence>
<feature type="transmembrane region" description="Helical" evidence="7">
    <location>
        <begin position="57"/>
        <end position="76"/>
    </location>
</feature>
<feature type="transmembrane region" description="Helical" evidence="7">
    <location>
        <begin position="6"/>
        <end position="36"/>
    </location>
</feature>
<evidence type="ECO:0000256" key="5">
    <source>
        <dbReference type="ARBA" id="ARBA00022989"/>
    </source>
</evidence>
<feature type="transmembrane region" description="Helical" evidence="7">
    <location>
        <begin position="196"/>
        <end position="216"/>
    </location>
</feature>
<comment type="subcellular location">
    <subcellularLocation>
        <location evidence="1">Cell membrane</location>
        <topology evidence="1">Multi-pass membrane protein</topology>
    </subcellularLocation>
</comment>
<keyword evidence="5 7" id="KW-1133">Transmembrane helix</keyword>
<evidence type="ECO:0000313" key="9">
    <source>
        <dbReference type="Proteomes" id="UP000467322"/>
    </source>
</evidence>
<feature type="transmembrane region" description="Helical" evidence="7">
    <location>
        <begin position="82"/>
        <end position="100"/>
    </location>
</feature>
<feature type="transmembrane region" description="Helical" evidence="7">
    <location>
        <begin position="156"/>
        <end position="175"/>
    </location>
</feature>
<keyword evidence="3" id="KW-1003">Cell membrane</keyword>
<name>A0A845M8G7_9RHOB</name>
<dbReference type="GO" id="GO:0019646">
    <property type="term" value="P:aerobic electron transport chain"/>
    <property type="evidence" value="ECO:0007669"/>
    <property type="project" value="TreeGrafter"/>
</dbReference>
<dbReference type="Proteomes" id="UP000467322">
    <property type="component" value="Unassembled WGS sequence"/>
</dbReference>
<keyword evidence="6 7" id="KW-0472">Membrane</keyword>
<evidence type="ECO:0000256" key="7">
    <source>
        <dbReference type="SAM" id="Phobius"/>
    </source>
</evidence>
<dbReference type="NCBIfam" id="TIGR00203">
    <property type="entry name" value="cydB"/>
    <property type="match status" value="1"/>
</dbReference>
<evidence type="ECO:0000256" key="1">
    <source>
        <dbReference type="ARBA" id="ARBA00004651"/>
    </source>
</evidence>
<dbReference type="GO" id="GO:0009055">
    <property type="term" value="F:electron transfer activity"/>
    <property type="evidence" value="ECO:0007669"/>
    <property type="project" value="TreeGrafter"/>
</dbReference>
<evidence type="ECO:0000256" key="3">
    <source>
        <dbReference type="ARBA" id="ARBA00022475"/>
    </source>
</evidence>
<protein>
    <submittedName>
        <fullName evidence="8">Cytochrome d ubiquinol oxidase subunit II</fullName>
    </submittedName>
</protein>
<dbReference type="Pfam" id="PF02322">
    <property type="entry name" value="Cyt_bd_oxida_II"/>
    <property type="match status" value="1"/>
</dbReference>
<feature type="transmembrane region" description="Helical" evidence="7">
    <location>
        <begin position="112"/>
        <end position="136"/>
    </location>
</feature>
<dbReference type="GO" id="GO:0016682">
    <property type="term" value="F:oxidoreductase activity, acting on diphenols and related substances as donors, oxygen as acceptor"/>
    <property type="evidence" value="ECO:0007669"/>
    <property type="project" value="TreeGrafter"/>
</dbReference>
<keyword evidence="9" id="KW-1185">Reference proteome</keyword>
<gene>
    <name evidence="8" type="primary">cydB</name>
    <name evidence="8" type="ORF">GQE99_14230</name>
</gene>
<evidence type="ECO:0000256" key="4">
    <source>
        <dbReference type="ARBA" id="ARBA00022692"/>
    </source>
</evidence>
<proteinExistence type="inferred from homology"/>
<reference evidence="8 9" key="1">
    <citation type="submission" date="2019-12" db="EMBL/GenBank/DDBJ databases">
        <title>Maritimibacter sp. nov. sp. isolated from sea sand.</title>
        <authorList>
            <person name="Kim J."/>
            <person name="Jeong S.E."/>
            <person name="Jung H.S."/>
            <person name="Jeon C.O."/>
        </authorList>
    </citation>
    <scope>NUCLEOTIDE SEQUENCE [LARGE SCALE GENOMIC DNA]</scope>
    <source>
        <strain evidence="8 9">DP07</strain>
    </source>
</reference>
<keyword evidence="4 7" id="KW-0812">Transmembrane</keyword>
<evidence type="ECO:0000256" key="6">
    <source>
        <dbReference type="ARBA" id="ARBA00023136"/>
    </source>
</evidence>